<name>A0A1B8ZN61_9FLAO</name>
<dbReference type="EMBL" id="JAZGJU010000024">
    <property type="protein sequence ID" value="MEE6128199.1"/>
    <property type="molecule type" value="Genomic_DNA"/>
</dbReference>
<keyword evidence="4" id="KW-1185">Reference proteome</keyword>
<dbReference type="Proteomes" id="UP001350005">
    <property type="component" value="Unassembled WGS sequence"/>
</dbReference>
<evidence type="ECO:0000313" key="3">
    <source>
        <dbReference type="Proteomes" id="UP000093432"/>
    </source>
</evidence>
<protein>
    <submittedName>
        <fullName evidence="1 2">Type III effector</fullName>
    </submittedName>
</protein>
<comment type="caution">
    <text evidence="2">The sequence shown here is derived from an EMBL/GenBank/DDBJ whole genome shotgun (WGS) entry which is preliminary data.</text>
</comment>
<reference evidence="3" key="2">
    <citation type="submission" date="2016-07" db="EMBL/GenBank/DDBJ databases">
        <authorList>
            <person name="Florea S."/>
            <person name="Webb J.S."/>
            <person name="Jaromczyk J."/>
            <person name="Schardl C.L."/>
        </authorList>
    </citation>
    <scope>NUCLEOTIDE SEQUENCE [LARGE SCALE GENOMIC DNA]</scope>
    <source>
        <strain evidence="3">CC-VM-7</strain>
    </source>
</reference>
<dbReference type="AlphaFoldDB" id="A0A1B8ZN61"/>
<dbReference type="InterPro" id="IPR038604">
    <property type="entry name" value="HopJ_sf"/>
</dbReference>
<dbReference type="Proteomes" id="UP000093432">
    <property type="component" value="Unassembled WGS sequence"/>
</dbReference>
<evidence type="ECO:0000313" key="1">
    <source>
        <dbReference type="EMBL" id="MEE6128199.1"/>
    </source>
</evidence>
<reference evidence="1 4" key="3">
    <citation type="submission" date="2024-01" db="EMBL/GenBank/DDBJ databases">
        <title>Whole genome of Chryseobacterium arthrosphaerae NNCa 2741.</title>
        <authorList>
            <person name="Boriskina E.V."/>
            <person name="Gordinskaya N.A."/>
            <person name="Kropotov V.S."/>
            <person name="Alekseeva A.E."/>
            <person name="Makhova M.A."/>
            <person name="Kryazhev D.V."/>
            <person name="Shkurkina I.S."/>
        </authorList>
    </citation>
    <scope>NUCLEOTIDE SEQUENCE [LARGE SCALE GENOMIC DNA]</scope>
    <source>
        <strain evidence="1 4">NNCa 2741</strain>
    </source>
</reference>
<dbReference type="InterPro" id="IPR014984">
    <property type="entry name" value="HopJ"/>
</dbReference>
<reference evidence="2" key="1">
    <citation type="submission" date="2016-07" db="EMBL/GenBank/DDBJ databases">
        <authorList>
            <person name="Jeong J.-J."/>
            <person name="Kim D.W."/>
            <person name="Sang M.K."/>
            <person name="Choi I.-G."/>
            <person name="Kim K.D."/>
        </authorList>
    </citation>
    <scope>NUCLEOTIDE SEQUENCE</scope>
    <source>
        <strain evidence="2">CC-VM-7</strain>
    </source>
</reference>
<evidence type="ECO:0000313" key="4">
    <source>
        <dbReference type="Proteomes" id="UP001350005"/>
    </source>
</evidence>
<organism evidence="2 3">
    <name type="scientific">Chryseobacterium arthrosphaerae</name>
    <dbReference type="NCBI Taxonomy" id="651561"/>
    <lineage>
        <taxon>Bacteria</taxon>
        <taxon>Pseudomonadati</taxon>
        <taxon>Bacteroidota</taxon>
        <taxon>Flavobacteriia</taxon>
        <taxon>Flavobacteriales</taxon>
        <taxon>Weeksellaceae</taxon>
        <taxon>Chryseobacterium group</taxon>
        <taxon>Chryseobacterium</taxon>
    </lineage>
</organism>
<dbReference type="RefSeq" id="WP_065397029.1">
    <property type="nucleotide sequence ID" value="NZ_CP119767.1"/>
</dbReference>
<accession>A0A1B8ZN61</accession>
<dbReference type="EMBL" id="MAYG01000001">
    <property type="protein sequence ID" value="OCA73018.1"/>
    <property type="molecule type" value="Genomic_DNA"/>
</dbReference>
<gene>
    <name evidence="2" type="ORF">BBI00_01090</name>
    <name evidence="1" type="ORF">V2E39_12460</name>
</gene>
<evidence type="ECO:0000313" key="2">
    <source>
        <dbReference type="EMBL" id="OCA73018.1"/>
    </source>
</evidence>
<sequence>MILLEQLKHFPETIQFNDVIAYIDQNYEFTPTAFKNGDTTNQAGQNNGSCKVFSFARLQNLTPEETLLLFGEFYRDDVLKNPDGNDHQNIRNFMQSGWEGVIFEEDALKEK</sequence>
<dbReference type="Gene3D" id="3.20.160.10">
    <property type="entry name" value="vpa0580 domain like"/>
    <property type="match status" value="1"/>
</dbReference>
<dbReference type="STRING" id="651561.BBI00_01090"/>
<proteinExistence type="predicted"/>
<dbReference type="Pfam" id="PF08888">
    <property type="entry name" value="HopJ"/>
    <property type="match status" value="1"/>
</dbReference>